<evidence type="ECO:0000313" key="4">
    <source>
        <dbReference type="Proteomes" id="UP000256686"/>
    </source>
</evidence>
<protein>
    <submittedName>
        <fullName evidence="3">Myo-inosose-2 dehydratase</fullName>
        <ecNumber evidence="3">4.2.1.44</ecNumber>
    </submittedName>
</protein>
<dbReference type="InterPro" id="IPR013022">
    <property type="entry name" value="Xyl_isomerase-like_TIM-brl"/>
</dbReference>
<name>A0A3D9C677_9FLAO</name>
<dbReference type="NCBIfam" id="TIGR04379">
    <property type="entry name" value="myo_inos_iolE"/>
    <property type="match status" value="1"/>
</dbReference>
<keyword evidence="1" id="KW-0175">Coiled coil</keyword>
<dbReference type="SUPFAM" id="SSF51658">
    <property type="entry name" value="Xylose isomerase-like"/>
    <property type="match status" value="1"/>
</dbReference>
<dbReference type="InterPro" id="IPR050312">
    <property type="entry name" value="IolE/XylAMocC-like"/>
</dbReference>
<dbReference type="EC" id="4.2.1.44" evidence="3"/>
<evidence type="ECO:0000256" key="1">
    <source>
        <dbReference type="SAM" id="Coils"/>
    </source>
</evidence>
<feature type="coiled-coil region" evidence="1">
    <location>
        <begin position="156"/>
        <end position="183"/>
    </location>
</feature>
<dbReference type="InterPro" id="IPR036237">
    <property type="entry name" value="Xyl_isomerase-like_sf"/>
</dbReference>
<dbReference type="InterPro" id="IPR030823">
    <property type="entry name" value="IolE/MocC"/>
</dbReference>
<dbReference type="Gene3D" id="3.20.20.150">
    <property type="entry name" value="Divalent-metal-dependent TIM barrel enzymes"/>
    <property type="match status" value="1"/>
</dbReference>
<dbReference type="Proteomes" id="UP000256686">
    <property type="component" value="Unassembled WGS sequence"/>
</dbReference>
<evidence type="ECO:0000259" key="2">
    <source>
        <dbReference type="Pfam" id="PF01261"/>
    </source>
</evidence>
<dbReference type="PANTHER" id="PTHR12110">
    <property type="entry name" value="HYDROXYPYRUVATE ISOMERASE"/>
    <property type="match status" value="1"/>
</dbReference>
<evidence type="ECO:0000313" key="3">
    <source>
        <dbReference type="EMBL" id="REC61397.1"/>
    </source>
</evidence>
<dbReference type="EMBL" id="QNVT01000015">
    <property type="protein sequence ID" value="REC61397.1"/>
    <property type="molecule type" value="Genomic_DNA"/>
</dbReference>
<dbReference type="PANTHER" id="PTHR12110:SF41">
    <property type="entry name" value="INOSOSE DEHYDRATASE"/>
    <property type="match status" value="1"/>
</dbReference>
<proteinExistence type="predicted"/>
<comment type="caution">
    <text evidence="3">The sequence shown here is derived from an EMBL/GenBank/DDBJ whole genome shotgun (WGS) entry which is preliminary data.</text>
</comment>
<dbReference type="GO" id="GO:0050114">
    <property type="term" value="F:myo-inosose-2 dehydratase activity"/>
    <property type="evidence" value="ECO:0007669"/>
    <property type="project" value="UniProtKB-EC"/>
</dbReference>
<reference evidence="4" key="1">
    <citation type="submission" date="2018-06" db="EMBL/GenBank/DDBJ databases">
        <authorList>
            <person name="Lum Nde A."/>
            <person name="Hugo C."/>
        </authorList>
    </citation>
    <scope>NUCLEOTIDE SEQUENCE [LARGE SCALE GENOMIC DNA]</scope>
    <source>
        <strain evidence="4">1_F178</strain>
    </source>
</reference>
<keyword evidence="4" id="KW-1185">Reference proteome</keyword>
<dbReference type="RefSeq" id="WP_115971728.1">
    <property type="nucleotide sequence ID" value="NZ_QNVT01000015.1"/>
</dbReference>
<accession>A0A3D9C677</accession>
<dbReference type="AlphaFoldDB" id="A0A3D9C677"/>
<feature type="domain" description="Xylose isomerase-like TIM barrel" evidence="2">
    <location>
        <begin position="32"/>
        <end position="289"/>
    </location>
</feature>
<keyword evidence="3" id="KW-0456">Lyase</keyword>
<dbReference type="Pfam" id="PF01261">
    <property type="entry name" value="AP_endonuc_2"/>
    <property type="match status" value="1"/>
</dbReference>
<organism evidence="3 4">
    <name type="scientific">Chryseobacterium pennae</name>
    <dbReference type="NCBI Taxonomy" id="2258962"/>
    <lineage>
        <taxon>Bacteria</taxon>
        <taxon>Pseudomonadati</taxon>
        <taxon>Bacteroidota</taxon>
        <taxon>Flavobacteriia</taxon>
        <taxon>Flavobacteriales</taxon>
        <taxon>Weeksellaceae</taxon>
        <taxon>Chryseobacterium group</taxon>
        <taxon>Chryseobacterium</taxon>
    </lineage>
</organism>
<sequence>MIQLGIAPIGWTNDDMPELGKDITFEQCVSEMALAGYKGCEVGNKYPKDPSVLKRHLDIRGLTICNQWFSYEFTSKPYEEVKKGFVELLNFLKHFDTKVVGGAECGNTIQGEYNTPVTQRKKVTNEDWKKLTTGLNELGKIALNDFGIKLSYHHHMGTMVQTIEETERLLNETQEEYVNLNYDCGHFDFSNEDPIEALKKFIGRTKHIHFKDVRQNIKEQVYKENISFLKAVKMGIYTVPGDGNLNMKPLADIIHNSSYEGWIVVEAEQDPANANPFEYAQKGYQFMTEILKF</sequence>
<gene>
    <name evidence="3" type="primary">iolE</name>
    <name evidence="3" type="ORF">DRF65_15775</name>
</gene>